<dbReference type="Proteomes" id="UP000327532">
    <property type="component" value="Segment"/>
</dbReference>
<gene>
    <name evidence="4" type="primary">33</name>
    <name evidence="4" type="ORF">SEA_JEEVES_33</name>
</gene>
<dbReference type="InterPro" id="IPR024412">
    <property type="entry name" value="Lsr2_dim_dom"/>
</dbReference>
<evidence type="ECO:0000256" key="1">
    <source>
        <dbReference type="ARBA" id="ARBA00023125"/>
    </source>
</evidence>
<feature type="domain" description="Lsr2 DNA-binding" evidence="3">
    <location>
        <begin position="81"/>
        <end position="115"/>
    </location>
</feature>
<evidence type="ECO:0000259" key="2">
    <source>
        <dbReference type="Pfam" id="PF11774"/>
    </source>
</evidence>
<dbReference type="GO" id="GO:0016746">
    <property type="term" value="F:acyltransferase activity"/>
    <property type="evidence" value="ECO:0007669"/>
    <property type="project" value="InterPro"/>
</dbReference>
<evidence type="ECO:0000313" key="5">
    <source>
        <dbReference type="Proteomes" id="UP000327532"/>
    </source>
</evidence>
<dbReference type="GeneID" id="65122288"/>
<dbReference type="Gene3D" id="4.10.320.10">
    <property type="entry name" value="E3-binding domain"/>
    <property type="match status" value="1"/>
</dbReference>
<dbReference type="Pfam" id="PF11774">
    <property type="entry name" value="Lsr2"/>
    <property type="match status" value="1"/>
</dbReference>
<evidence type="ECO:0000313" key="4">
    <source>
        <dbReference type="EMBL" id="QFG04508.1"/>
    </source>
</evidence>
<dbReference type="InterPro" id="IPR036625">
    <property type="entry name" value="E3-bd_dom_sf"/>
</dbReference>
<dbReference type="InterPro" id="IPR042261">
    <property type="entry name" value="Lsr2-like_dimerization"/>
</dbReference>
<protein>
    <submittedName>
        <fullName evidence="4">Lsr2-like DNA bridging protein</fullName>
    </submittedName>
</protein>
<sequence length="118" mass="13592">MASELIIRTTDDFDRTKVAEEKAVIGWEGYDYHLDLTKAHYRELVKVLTPYIEAAHEKTKQYRQKAKEKNARPYPSVATGKEERALIREWARNNGWEIGDKGIIKGEILDAYTKAHSG</sequence>
<dbReference type="EMBL" id="MN310541">
    <property type="protein sequence ID" value="QFG04508.1"/>
    <property type="molecule type" value="Genomic_DNA"/>
</dbReference>
<accession>A0A5J6T2V7</accession>
<dbReference type="RefSeq" id="YP_010104343.1">
    <property type="nucleotide sequence ID" value="NC_055817.1"/>
</dbReference>
<reference evidence="4 5" key="1">
    <citation type="submission" date="2019-08" db="EMBL/GenBank/DDBJ databases">
        <authorList>
            <person name="Pratt D."/>
            <person name="Casey M."/>
            <person name="Delaney K."/>
            <person name="Garza G."/>
            <person name="Hunt M."/>
            <person name="Riley S."/>
            <person name="Reid J."/>
            <person name="Ettinger A.-S.H."/>
            <person name="Ettinger W.F."/>
            <person name="Fay M."/>
            <person name="Mckenzie S.K."/>
            <person name="Anders K.R."/>
            <person name="Garlena R.A."/>
            <person name="Russell D.A."/>
            <person name="Pope W.H."/>
            <person name="Jacobs-Sera D."/>
            <person name="Hatfull G.F."/>
        </authorList>
    </citation>
    <scope>NUCLEOTIDE SEQUENCE [LARGE SCALE GENOMIC DNA]</scope>
</reference>
<proteinExistence type="predicted"/>
<dbReference type="InterPro" id="IPR055370">
    <property type="entry name" value="Lsr2_DNA-bd"/>
</dbReference>
<dbReference type="KEGG" id="vg:65122288"/>
<keyword evidence="5" id="KW-1185">Reference proteome</keyword>
<dbReference type="Pfam" id="PF23359">
    <property type="entry name" value="Lsr2_DNA-bd"/>
    <property type="match status" value="1"/>
</dbReference>
<feature type="domain" description="Lsr2 dimerization" evidence="2">
    <location>
        <begin position="1"/>
        <end position="56"/>
    </location>
</feature>
<evidence type="ECO:0000259" key="3">
    <source>
        <dbReference type="Pfam" id="PF23359"/>
    </source>
</evidence>
<name>A0A5J6T2V7_9CAUD</name>
<dbReference type="Gene3D" id="3.30.60.230">
    <property type="entry name" value="Lsr2, dimerization domain"/>
    <property type="match status" value="1"/>
</dbReference>
<dbReference type="GO" id="GO:0003677">
    <property type="term" value="F:DNA binding"/>
    <property type="evidence" value="ECO:0007669"/>
    <property type="project" value="UniProtKB-KW"/>
</dbReference>
<keyword evidence="1" id="KW-0238">DNA-binding</keyword>
<organism evidence="4 5">
    <name type="scientific">Mycobacterium phage Jeeves</name>
    <dbReference type="NCBI Taxonomy" id="2652402"/>
    <lineage>
        <taxon>Viruses</taxon>
        <taxon>Duplodnaviria</taxon>
        <taxon>Heunggongvirae</taxon>
        <taxon>Uroviricota</taxon>
        <taxon>Caudoviricetes</taxon>
        <taxon>Luchadorvirus</taxon>
        <taxon>Luchadorvirus jeeves</taxon>
        <taxon>Lucadorvirus jeeves</taxon>
    </lineage>
</organism>